<reference evidence="2 3" key="1">
    <citation type="journal article" date="2018" name="Front. Microbiol.">
        <title>Hydrolytic Capabilities as a Key to Environmental Success: Chitinolytic and Cellulolytic Acidobacteria From Acidic Sub-arctic Soils and Boreal Peatlands.</title>
        <authorList>
            <person name="Belova S.E."/>
            <person name="Ravin N.V."/>
            <person name="Pankratov T.A."/>
            <person name="Rakitin A.L."/>
            <person name="Ivanova A.A."/>
            <person name="Beletsky A.V."/>
            <person name="Mardanov A.V."/>
            <person name="Sinninghe Damste J.S."/>
            <person name="Dedysh S.N."/>
        </authorList>
    </citation>
    <scope>NUCLEOTIDE SEQUENCE [LARGE SCALE GENOMIC DNA]</scope>
    <source>
        <strain evidence="2 3">SBC82</strain>
    </source>
</reference>
<proteinExistence type="predicted"/>
<protein>
    <submittedName>
        <fullName evidence="2">Uncharacterized protein</fullName>
    </submittedName>
</protein>
<sequence length="77" mass="8637">MLIFFLSGILRMYARTNSLAIFKSSSARQTSHFFTFRLASLSGRTVTPLRARSKAPEAGLKLNTTDRAAVTRQEHHP</sequence>
<accession>A0A2Z5FZG6</accession>
<gene>
    <name evidence="2" type="ORF">ACPOL_2969</name>
</gene>
<feature type="region of interest" description="Disordered" evidence="1">
    <location>
        <begin position="52"/>
        <end position="77"/>
    </location>
</feature>
<keyword evidence="3" id="KW-1185">Reference proteome</keyword>
<dbReference type="EMBL" id="CP030840">
    <property type="protein sequence ID" value="AXC12271.1"/>
    <property type="molecule type" value="Genomic_DNA"/>
</dbReference>
<dbReference type="KEGG" id="abas:ACPOL_2969"/>
<name>A0A2Z5FZG6_9BACT</name>
<organism evidence="2 3">
    <name type="scientific">Acidisarcina polymorpha</name>
    <dbReference type="NCBI Taxonomy" id="2211140"/>
    <lineage>
        <taxon>Bacteria</taxon>
        <taxon>Pseudomonadati</taxon>
        <taxon>Acidobacteriota</taxon>
        <taxon>Terriglobia</taxon>
        <taxon>Terriglobales</taxon>
        <taxon>Acidobacteriaceae</taxon>
        <taxon>Acidisarcina</taxon>
    </lineage>
</organism>
<evidence type="ECO:0000313" key="3">
    <source>
        <dbReference type="Proteomes" id="UP000253606"/>
    </source>
</evidence>
<evidence type="ECO:0000313" key="2">
    <source>
        <dbReference type="EMBL" id="AXC12271.1"/>
    </source>
</evidence>
<evidence type="ECO:0000256" key="1">
    <source>
        <dbReference type="SAM" id="MobiDB-lite"/>
    </source>
</evidence>
<dbReference type="AlphaFoldDB" id="A0A2Z5FZG6"/>
<dbReference type="Proteomes" id="UP000253606">
    <property type="component" value="Chromosome"/>
</dbReference>